<evidence type="ECO:0008006" key="3">
    <source>
        <dbReference type="Google" id="ProtNLM"/>
    </source>
</evidence>
<dbReference type="EMBL" id="BMNN01000002">
    <property type="protein sequence ID" value="GGI98755.1"/>
    <property type="molecule type" value="Genomic_DNA"/>
</dbReference>
<dbReference type="RefSeq" id="WP_188635928.1">
    <property type="nucleotide sequence ID" value="NZ_BMNN01000002.1"/>
</dbReference>
<evidence type="ECO:0000313" key="1">
    <source>
        <dbReference type="EMBL" id="GGI98755.1"/>
    </source>
</evidence>
<protein>
    <recommendedName>
        <fullName evidence="3">Lipoprotein</fullName>
    </recommendedName>
</protein>
<evidence type="ECO:0000313" key="2">
    <source>
        <dbReference type="Proteomes" id="UP000633263"/>
    </source>
</evidence>
<proteinExistence type="predicted"/>
<gene>
    <name evidence="1" type="ORF">GCM10009083_14350</name>
</gene>
<dbReference type="Proteomes" id="UP000633263">
    <property type="component" value="Unassembled WGS sequence"/>
</dbReference>
<name>A0ABQ2CNY0_9GAMM</name>
<comment type="caution">
    <text evidence="1">The sequence shown here is derived from an EMBL/GenBank/DDBJ whole genome shotgun (WGS) entry which is preliminary data.</text>
</comment>
<reference evidence="2" key="1">
    <citation type="journal article" date="2019" name="Int. J. Syst. Evol. Microbiol.">
        <title>The Global Catalogue of Microorganisms (GCM) 10K type strain sequencing project: providing services to taxonomists for standard genome sequencing and annotation.</title>
        <authorList>
            <consortium name="The Broad Institute Genomics Platform"/>
            <consortium name="The Broad Institute Genome Sequencing Center for Infectious Disease"/>
            <person name="Wu L."/>
            <person name="Ma J."/>
        </authorList>
    </citation>
    <scope>NUCLEOTIDE SEQUENCE [LARGE SCALE GENOMIC DNA]</scope>
    <source>
        <strain evidence="2">JCM 11590</strain>
    </source>
</reference>
<dbReference type="PROSITE" id="PS51257">
    <property type="entry name" value="PROKAR_LIPOPROTEIN"/>
    <property type="match status" value="1"/>
</dbReference>
<organism evidence="1 2">
    <name type="scientific">Halopseudomonas pertucinogena</name>
    <dbReference type="NCBI Taxonomy" id="86175"/>
    <lineage>
        <taxon>Bacteria</taxon>
        <taxon>Pseudomonadati</taxon>
        <taxon>Pseudomonadota</taxon>
        <taxon>Gammaproteobacteria</taxon>
        <taxon>Pseudomonadales</taxon>
        <taxon>Pseudomonadaceae</taxon>
        <taxon>Halopseudomonas</taxon>
    </lineage>
</organism>
<accession>A0ABQ2CNY0</accession>
<keyword evidence="2" id="KW-1185">Reference proteome</keyword>
<sequence length="220" mass="23944">MGMPKGHFSLFFLLSVLLGLSGCASWSLWPGGESGASQRVAGLIDRGDPDWTMRACGQEHDRLLQPTAELKRLFDDVGQPGQLSIFADLDVVEKDGRWLVRKTHRVQSTGRGCMDVSGAGSQWVGFSLADNWRVDVTARGMQLSTDDGEDGRQLAVIQEQMPDGAMGFRGVHDQGLELWLYPTGCLERSTGDYYHLTAVLVRDGQRLNGCGYKGAASPGP</sequence>